<dbReference type="Gene3D" id="3.40.50.2300">
    <property type="match status" value="2"/>
</dbReference>
<gene>
    <name evidence="6" type="ORF">Bxe_A2750</name>
</gene>
<dbReference type="InterPro" id="IPR028082">
    <property type="entry name" value="Peripla_BP_I"/>
</dbReference>
<dbReference type="Proteomes" id="UP000001817">
    <property type="component" value="Chromosome 1"/>
</dbReference>
<evidence type="ECO:0000313" key="6">
    <source>
        <dbReference type="EMBL" id="ABE30214.1"/>
    </source>
</evidence>
<comment type="similarity">
    <text evidence="1">Belongs to the leucine-binding protein family.</text>
</comment>
<dbReference type="PATRIC" id="fig|266265.5.peg.1744"/>
<evidence type="ECO:0000256" key="4">
    <source>
        <dbReference type="SAM" id="Phobius"/>
    </source>
</evidence>
<feature type="transmembrane region" description="Helical" evidence="4">
    <location>
        <begin position="44"/>
        <end position="66"/>
    </location>
</feature>
<dbReference type="CDD" id="cd06343">
    <property type="entry name" value="PBP1_ABC_ligand_binding-like"/>
    <property type="match status" value="1"/>
</dbReference>
<proteinExistence type="inferred from homology"/>
<keyword evidence="4" id="KW-0812">Transmembrane</keyword>
<keyword evidence="4" id="KW-1133">Transmembrane helix</keyword>
<dbReference type="Pfam" id="PF13458">
    <property type="entry name" value="Peripla_BP_6"/>
    <property type="match status" value="1"/>
</dbReference>
<dbReference type="KEGG" id="bxe:Bxe_A2750"/>
<dbReference type="eggNOG" id="COG0683">
    <property type="taxonomic scope" value="Bacteria"/>
</dbReference>
<evidence type="ECO:0000256" key="2">
    <source>
        <dbReference type="ARBA" id="ARBA00022729"/>
    </source>
</evidence>
<dbReference type="AlphaFoldDB" id="Q140M5"/>
<accession>Q140M5</accession>
<sequence length="425" mass="45717">MGSGGSFTGPHRRHAGTTNGKRDSSQARKNQNQETPMTAFRSSVFRAVLAVFTCAACVCAAAPAFAADPIKIGFTGPASGGMSLLGQGVRDGIQVYVDYINDQGGVNGRKLELIAEDDGYEPMRSLAGVKKLAEQDNVVAIVSPTGTPGVTAMLPYAQERKLPIIAPYAFSHKLTTPTQRYVFTSLPEVRLQADVLGTYLVKTLKHTKIAAIYQNDDFGQDAVAGFEARMKKDNVPFTKLPFDRGTSNFSGVVSQARQSGAEDVVFFGIPRDGALIMREANKMGWKPQFSGHSALGDPQTFTLAGAALVNGAIAVAVMEPLDSKKPAVLDFIARQKKYLPKTPPTTYSMHGYNAAEIFVEALKHVQGEPTGDKIVAALEQMNNFNTGLMSPITFTATQHAGSNAVAFMRAEDGKWVIKTDWMKAE</sequence>
<dbReference type="PANTHER" id="PTHR47235">
    <property type="entry name" value="BLR6548 PROTEIN"/>
    <property type="match status" value="1"/>
</dbReference>
<organism evidence="6 7">
    <name type="scientific">Paraburkholderia xenovorans (strain LB400)</name>
    <dbReference type="NCBI Taxonomy" id="266265"/>
    <lineage>
        <taxon>Bacteria</taxon>
        <taxon>Pseudomonadati</taxon>
        <taxon>Pseudomonadota</taxon>
        <taxon>Betaproteobacteria</taxon>
        <taxon>Burkholderiales</taxon>
        <taxon>Burkholderiaceae</taxon>
        <taxon>Paraburkholderia</taxon>
    </lineage>
</organism>
<evidence type="ECO:0000256" key="1">
    <source>
        <dbReference type="ARBA" id="ARBA00010062"/>
    </source>
</evidence>
<feature type="region of interest" description="Disordered" evidence="3">
    <location>
        <begin position="1"/>
        <end position="35"/>
    </location>
</feature>
<name>Q140M5_PARXL</name>
<keyword evidence="4" id="KW-0472">Membrane</keyword>
<protein>
    <submittedName>
        <fullName evidence="6">Amino acid/amide ABC transporter substrate-binding protein, HAAT family</fullName>
    </submittedName>
</protein>
<dbReference type="PANTHER" id="PTHR47235:SF1">
    <property type="entry name" value="BLR6548 PROTEIN"/>
    <property type="match status" value="1"/>
</dbReference>
<evidence type="ECO:0000256" key="3">
    <source>
        <dbReference type="SAM" id="MobiDB-lite"/>
    </source>
</evidence>
<reference evidence="6 7" key="1">
    <citation type="journal article" date="2006" name="Proc. Natl. Acad. Sci. U.S.A.">
        <title>Burkholderia xenovorans LB400 harbors a multi-replicon, 9.73-Mbp genome shaped for versatility.</title>
        <authorList>
            <person name="Chain P.S."/>
            <person name="Denef V.J."/>
            <person name="Konstantinidis K.T."/>
            <person name="Vergez L.M."/>
            <person name="Agullo L."/>
            <person name="Reyes V.L."/>
            <person name="Hauser L."/>
            <person name="Cordova M."/>
            <person name="Gomez L."/>
            <person name="Gonzalez M."/>
            <person name="Land M."/>
            <person name="Lao V."/>
            <person name="Larimer F."/>
            <person name="LiPuma J.J."/>
            <person name="Mahenthiralingam E."/>
            <person name="Malfatti S.A."/>
            <person name="Marx C.J."/>
            <person name="Parnell J.J."/>
            <person name="Ramette A."/>
            <person name="Richardson P."/>
            <person name="Seeger M."/>
            <person name="Smith D."/>
            <person name="Spilker T."/>
            <person name="Sul W.J."/>
            <person name="Tsoi T.V."/>
            <person name="Ulrich L.E."/>
            <person name="Zhulin I.B."/>
            <person name="Tiedje J.M."/>
        </authorList>
    </citation>
    <scope>NUCLEOTIDE SEQUENCE [LARGE SCALE GENOMIC DNA]</scope>
    <source>
        <strain evidence="6 7">LB400</strain>
    </source>
</reference>
<dbReference type="STRING" id="266265.Bxe_A2750"/>
<dbReference type="EMBL" id="CP000270">
    <property type="protein sequence ID" value="ABE30214.1"/>
    <property type="molecule type" value="Genomic_DNA"/>
</dbReference>
<keyword evidence="2" id="KW-0732">Signal</keyword>
<evidence type="ECO:0000259" key="5">
    <source>
        <dbReference type="Pfam" id="PF13458"/>
    </source>
</evidence>
<dbReference type="InterPro" id="IPR028081">
    <property type="entry name" value="Leu-bd"/>
</dbReference>
<evidence type="ECO:0000313" key="7">
    <source>
        <dbReference type="Proteomes" id="UP000001817"/>
    </source>
</evidence>
<feature type="domain" description="Leucine-binding protein" evidence="5">
    <location>
        <begin position="69"/>
        <end position="413"/>
    </location>
</feature>
<keyword evidence="7" id="KW-1185">Reference proteome</keyword>
<dbReference type="SUPFAM" id="SSF53822">
    <property type="entry name" value="Periplasmic binding protein-like I"/>
    <property type="match status" value="1"/>
</dbReference>